<evidence type="ECO:0000256" key="1">
    <source>
        <dbReference type="SAM" id="MobiDB-lite"/>
    </source>
</evidence>
<sequence>MTDRTQGADGGSRRALGAKGPDELRAQIEQTRNRLGDTVEELAAKADVRGRAKARAADLRDRAGAMTVQLRSTAVHAGHRAQEKATLAGHKAQERVGVAGHRAQEKTTLVGHRAQERATLVGHRAQERASQVGHRAEHAVPGPVTDAVQACRRNPRPLMIAGVACAAVLTAGLLVRRYRQKECQ</sequence>
<evidence type="ECO:0000256" key="2">
    <source>
        <dbReference type="SAM" id="Phobius"/>
    </source>
</evidence>
<accession>A0ABV1WKN9</accession>
<organism evidence="3 4">
    <name type="scientific">Streptomyces carpinensis</name>
    <dbReference type="NCBI Taxonomy" id="66369"/>
    <lineage>
        <taxon>Bacteria</taxon>
        <taxon>Bacillati</taxon>
        <taxon>Actinomycetota</taxon>
        <taxon>Actinomycetes</taxon>
        <taxon>Kitasatosporales</taxon>
        <taxon>Streptomycetaceae</taxon>
        <taxon>Streptomyces</taxon>
    </lineage>
</organism>
<dbReference type="InterPro" id="IPR022062">
    <property type="entry name" value="DUF3618"/>
</dbReference>
<gene>
    <name evidence="3" type="ORF">ABT317_48765</name>
</gene>
<reference evidence="3 4" key="1">
    <citation type="submission" date="2024-06" db="EMBL/GenBank/DDBJ databases">
        <title>The Natural Products Discovery Center: Release of the First 8490 Sequenced Strains for Exploring Actinobacteria Biosynthetic Diversity.</title>
        <authorList>
            <person name="Kalkreuter E."/>
            <person name="Kautsar S.A."/>
            <person name="Yang D."/>
            <person name="Bader C.D."/>
            <person name="Teijaro C.N."/>
            <person name="Fluegel L."/>
            <person name="Davis C.M."/>
            <person name="Simpson J.R."/>
            <person name="Lauterbach L."/>
            <person name="Steele A.D."/>
            <person name="Gui C."/>
            <person name="Meng S."/>
            <person name="Li G."/>
            <person name="Viehrig K."/>
            <person name="Ye F."/>
            <person name="Su P."/>
            <person name="Kiefer A.F."/>
            <person name="Nichols A."/>
            <person name="Cepeda A.J."/>
            <person name="Yan W."/>
            <person name="Fan B."/>
            <person name="Jiang Y."/>
            <person name="Adhikari A."/>
            <person name="Zheng C.-J."/>
            <person name="Schuster L."/>
            <person name="Cowan T.M."/>
            <person name="Smanski M.J."/>
            <person name="Chevrette M.G."/>
            <person name="De Carvalho L.P.S."/>
            <person name="Shen B."/>
        </authorList>
    </citation>
    <scope>NUCLEOTIDE SEQUENCE [LARGE SCALE GENOMIC DNA]</scope>
    <source>
        <strain evidence="3 4">NPDC000634</strain>
    </source>
</reference>
<keyword evidence="2" id="KW-0812">Transmembrane</keyword>
<proteinExistence type="predicted"/>
<keyword evidence="2" id="KW-1133">Transmembrane helix</keyword>
<protein>
    <submittedName>
        <fullName evidence="3">DUF3618 domain-containing protein</fullName>
    </submittedName>
</protein>
<keyword evidence="2" id="KW-0472">Membrane</keyword>
<dbReference type="EMBL" id="JBEPCU010001928">
    <property type="protein sequence ID" value="MER6984639.1"/>
    <property type="molecule type" value="Genomic_DNA"/>
</dbReference>
<comment type="caution">
    <text evidence="3">The sequence shown here is derived from an EMBL/GenBank/DDBJ whole genome shotgun (WGS) entry which is preliminary data.</text>
</comment>
<dbReference type="Pfam" id="PF12277">
    <property type="entry name" value="DUF3618"/>
    <property type="match status" value="1"/>
</dbReference>
<dbReference type="Proteomes" id="UP001458415">
    <property type="component" value="Unassembled WGS sequence"/>
</dbReference>
<dbReference type="RefSeq" id="WP_086724358.1">
    <property type="nucleotide sequence ID" value="NZ_MUBM01000064.1"/>
</dbReference>
<keyword evidence="4" id="KW-1185">Reference proteome</keyword>
<feature type="transmembrane region" description="Helical" evidence="2">
    <location>
        <begin position="158"/>
        <end position="175"/>
    </location>
</feature>
<name>A0ABV1WKN9_9ACTN</name>
<feature type="region of interest" description="Disordered" evidence="1">
    <location>
        <begin position="1"/>
        <end position="23"/>
    </location>
</feature>
<evidence type="ECO:0000313" key="4">
    <source>
        <dbReference type="Proteomes" id="UP001458415"/>
    </source>
</evidence>
<evidence type="ECO:0000313" key="3">
    <source>
        <dbReference type="EMBL" id="MER6984639.1"/>
    </source>
</evidence>